<dbReference type="InterPro" id="IPR036169">
    <property type="entry name" value="DXPR_C_sf"/>
</dbReference>
<dbReference type="GO" id="GO:0070402">
    <property type="term" value="F:NADPH binding"/>
    <property type="evidence" value="ECO:0007669"/>
    <property type="project" value="InterPro"/>
</dbReference>
<dbReference type="GO" id="GO:0019288">
    <property type="term" value="P:isopentenyl diphosphate biosynthetic process, methylerythritol 4-phosphate pathway"/>
    <property type="evidence" value="ECO:0007669"/>
    <property type="project" value="UniProtKB-UniPathway"/>
</dbReference>
<keyword evidence="9" id="KW-0464">Manganese</keyword>
<feature type="domain" description="1-deoxy-D-xylulose 5-phosphate reductoisomerase N-terminal" evidence="12">
    <location>
        <begin position="116"/>
        <end position="232"/>
    </location>
</feature>
<dbReference type="InterPro" id="IPR013512">
    <property type="entry name" value="DXP_reductoisomerase_N"/>
</dbReference>
<dbReference type="GO" id="GO:0016853">
    <property type="term" value="F:isomerase activity"/>
    <property type="evidence" value="ECO:0007669"/>
    <property type="project" value="UniProtKB-KW"/>
</dbReference>
<evidence type="ECO:0000256" key="8">
    <source>
        <dbReference type="ARBA" id="ARBA00023002"/>
    </source>
</evidence>
<dbReference type="IntAct" id="A0A1D6FCR1">
    <property type="interactions" value="1"/>
</dbReference>
<dbReference type="SUPFAM" id="SSF51735">
    <property type="entry name" value="NAD(P)-binding Rossmann-fold domains"/>
    <property type="match status" value="1"/>
</dbReference>
<feature type="domain" description="DXP reductoisomerase C-terminal" evidence="14">
    <location>
        <begin position="406"/>
        <end position="488"/>
    </location>
</feature>
<dbReference type="InParanoid" id="A0A1D6FCR1"/>
<proteinExistence type="inferred from homology"/>
<comment type="cofactor">
    <cofactor evidence="1">
        <name>Mn(2+)</name>
        <dbReference type="ChEBI" id="CHEBI:29035"/>
    </cofactor>
</comment>
<sequence length="573" mass="63091">MAAQPALKASFRGELNAVSFLDSSRGPFGQHKVDFTFQRKGKRAISLRRTCCSMQQAPPPAWPGRAVAEPGRRSLDGPKPISIVGSTGSIGTQIIRSSSMLLYSAALIFNLLHNAKTLDIVAENPDKFRVVALSAGSNVTLLADQVKTFKPKLVAVRNETLVDELKEALADCEEKPEIIPGEQGVIEVARHPDAITVVTGIVGCAGLKPTVAAIEAGKDIALANKETLIAGGPFVLPLAHKHKVKILPADSEHSAIFQVSHKMFTCSAANFFIIIHVWLHPRLVRRSTSSHYSNCIRWCFQASPSICVICTSVNMRIHLISNAHDRDWPVDRLKDVKVADALKHPNWNMGKKITVDSATLFNKGLEVIEAHYLFGAEYDDIEIVIHPQSIIHSMVETQDSSVLAQLGWPDMRIPILYTLSWPDRIYCSEVTWPRLNLCKLGSLTFKAPDNVKYPSMDLAYAAGRAGGTMTGVLSAANEKAVELFIDEKKEKEKENFGPTKVHGHLLMRMHVLKDIIPKISYLDIFKVVELTCDAHRNELVASPSLEEIIHYDLWARRHAASLQPASGLSPVPA</sequence>
<dbReference type="InterPro" id="IPR036291">
    <property type="entry name" value="NAD(P)-bd_dom_sf"/>
</dbReference>
<reference evidence="15" key="1">
    <citation type="submission" date="2015-12" db="EMBL/GenBank/DDBJ databases">
        <title>Update maize B73 reference genome by single molecule sequencing technologies.</title>
        <authorList>
            <consortium name="Maize Genome Sequencing Project"/>
            <person name="Ware D."/>
        </authorList>
    </citation>
    <scope>NUCLEOTIDE SEQUENCE</scope>
    <source>
        <tissue evidence="15">Seedling</tissue>
    </source>
</reference>
<name>A0A1D6FCR1_MAIZE</name>
<evidence type="ECO:0000256" key="9">
    <source>
        <dbReference type="ARBA" id="ARBA00023211"/>
    </source>
</evidence>
<comment type="catalytic activity">
    <reaction evidence="11">
        <text>2-C-methyl-D-erythritol 4-phosphate + NADP(+) = 1-deoxy-D-xylulose 5-phosphate + NADPH + H(+)</text>
        <dbReference type="Rhea" id="RHEA:13717"/>
        <dbReference type="ChEBI" id="CHEBI:15378"/>
        <dbReference type="ChEBI" id="CHEBI:57783"/>
        <dbReference type="ChEBI" id="CHEBI:57792"/>
        <dbReference type="ChEBI" id="CHEBI:58262"/>
        <dbReference type="ChEBI" id="CHEBI:58349"/>
        <dbReference type="EC" id="1.1.1.267"/>
    </reaction>
    <physiologicalReaction direction="right-to-left" evidence="11">
        <dbReference type="Rhea" id="RHEA:13719"/>
    </physiologicalReaction>
</comment>
<organism evidence="15">
    <name type="scientific">Zea mays</name>
    <name type="common">Maize</name>
    <dbReference type="NCBI Taxonomy" id="4577"/>
    <lineage>
        <taxon>Eukaryota</taxon>
        <taxon>Viridiplantae</taxon>
        <taxon>Streptophyta</taxon>
        <taxon>Embryophyta</taxon>
        <taxon>Tracheophyta</taxon>
        <taxon>Spermatophyta</taxon>
        <taxon>Magnoliopsida</taxon>
        <taxon>Liliopsida</taxon>
        <taxon>Poales</taxon>
        <taxon>Poaceae</taxon>
        <taxon>PACMAD clade</taxon>
        <taxon>Panicoideae</taxon>
        <taxon>Andropogonodae</taxon>
        <taxon>Andropogoneae</taxon>
        <taxon>Tripsacinae</taxon>
        <taxon>Zea</taxon>
    </lineage>
</organism>
<evidence type="ECO:0000256" key="7">
    <source>
        <dbReference type="ARBA" id="ARBA00022857"/>
    </source>
</evidence>
<evidence type="ECO:0000256" key="10">
    <source>
        <dbReference type="ARBA" id="ARBA00023229"/>
    </source>
</evidence>
<dbReference type="InterPro" id="IPR026877">
    <property type="entry name" value="DXPR_C"/>
</dbReference>
<dbReference type="FunCoup" id="A0A1D6FCR1">
    <property type="interactions" value="1006"/>
</dbReference>
<dbReference type="FunFam" id="3.40.50.720:FF:000183">
    <property type="entry name" value="1-deoxy-D-xylulose 5-phosphate reductoisomerase, chloroplastic"/>
    <property type="match status" value="1"/>
</dbReference>
<dbReference type="SUPFAM" id="SSF55347">
    <property type="entry name" value="Glyceraldehyde-3-phosphate dehydrogenase-like, C-terminal domain"/>
    <property type="match status" value="1"/>
</dbReference>
<dbReference type="SUPFAM" id="SSF69055">
    <property type="entry name" value="1-deoxy-D-xylulose-5-phosphate reductoisomerase, C-terminal domain"/>
    <property type="match status" value="2"/>
</dbReference>
<evidence type="ECO:0000256" key="6">
    <source>
        <dbReference type="ARBA" id="ARBA00022723"/>
    </source>
</evidence>
<dbReference type="Pfam" id="PF02670">
    <property type="entry name" value="DXP_reductoisom"/>
    <property type="match status" value="1"/>
</dbReference>
<evidence type="ECO:0000256" key="4">
    <source>
        <dbReference type="ARBA" id="ARBA00006825"/>
    </source>
</evidence>
<keyword evidence="7" id="KW-0521">NADP</keyword>
<gene>
    <name evidence="15" type="ORF">ZEAMMB73_Zm00001d008427</name>
</gene>
<comment type="pathway">
    <text evidence="3">Isoprenoid biosynthesis; isopentenyl diphosphate biosynthesis via DXP pathway; isopentenyl diphosphate from 1-deoxy-D-xylulose 5-phosphate: step 1/6.</text>
</comment>
<evidence type="ECO:0000256" key="3">
    <source>
        <dbReference type="ARBA" id="ARBA00005094"/>
    </source>
</evidence>
<dbReference type="HAMAP" id="MF_00183">
    <property type="entry name" value="DXP_reductoisom"/>
    <property type="match status" value="1"/>
</dbReference>
<keyword evidence="8" id="KW-0560">Oxidoreductase</keyword>
<keyword evidence="15" id="KW-0413">Isomerase</keyword>
<dbReference type="Gene3D" id="3.40.50.720">
    <property type="entry name" value="NAD(P)-binding Rossmann-like Domain"/>
    <property type="match status" value="1"/>
</dbReference>
<dbReference type="ExpressionAtlas" id="A0A1D6FCR1">
    <property type="expression patterns" value="baseline and differential"/>
</dbReference>
<evidence type="ECO:0000313" key="15">
    <source>
        <dbReference type="EMBL" id="AQK89819.1"/>
    </source>
</evidence>
<dbReference type="AlphaFoldDB" id="A0A1D6FCR1"/>
<dbReference type="EC" id="1.1.1.267" evidence="5"/>
<feature type="domain" description="1-deoxy-D-xylulose 5-phosphate reductoisomerase C-terminal" evidence="13">
    <location>
        <begin position="323"/>
        <end position="374"/>
    </location>
</feature>
<dbReference type="Pfam" id="PF08436">
    <property type="entry name" value="DXP_redisom_C"/>
    <property type="match status" value="1"/>
</dbReference>
<comment type="cofactor">
    <cofactor evidence="2">
        <name>Mg(2+)</name>
        <dbReference type="ChEBI" id="CHEBI:18420"/>
    </cofactor>
</comment>
<evidence type="ECO:0000256" key="5">
    <source>
        <dbReference type="ARBA" id="ARBA00012366"/>
    </source>
</evidence>
<dbReference type="SMR" id="A0A1D6FCR1"/>
<comment type="similarity">
    <text evidence="4">Belongs to the DXR family.</text>
</comment>
<dbReference type="EMBL" id="CM000784">
    <property type="protein sequence ID" value="AQK89819.1"/>
    <property type="molecule type" value="Genomic_DNA"/>
</dbReference>
<evidence type="ECO:0000256" key="2">
    <source>
        <dbReference type="ARBA" id="ARBA00001946"/>
    </source>
</evidence>
<dbReference type="STRING" id="4577.A0A1D6FCR1"/>
<dbReference type="UniPathway" id="UPA00056">
    <property type="reaction ID" value="UER00092"/>
</dbReference>
<keyword evidence="10" id="KW-0414">Isoprene biosynthesis</keyword>
<evidence type="ECO:0000256" key="11">
    <source>
        <dbReference type="ARBA" id="ARBA00048543"/>
    </source>
</evidence>
<evidence type="ECO:0000259" key="12">
    <source>
        <dbReference type="Pfam" id="PF02670"/>
    </source>
</evidence>
<dbReference type="PANTHER" id="PTHR30525">
    <property type="entry name" value="1-DEOXY-D-XYLULOSE 5-PHOSPHATE REDUCTOISOMERASE"/>
    <property type="match status" value="1"/>
</dbReference>
<dbReference type="PANTHER" id="PTHR30525:SF0">
    <property type="entry name" value="1-DEOXY-D-XYLULOSE 5-PHOSPHATE REDUCTOISOMERASE, CHLOROPLASTIC"/>
    <property type="match status" value="1"/>
</dbReference>
<dbReference type="GO" id="GO:0046872">
    <property type="term" value="F:metal ion binding"/>
    <property type="evidence" value="ECO:0007669"/>
    <property type="project" value="UniProtKB-KW"/>
</dbReference>
<evidence type="ECO:0000259" key="14">
    <source>
        <dbReference type="Pfam" id="PF13288"/>
    </source>
</evidence>
<evidence type="ECO:0000256" key="1">
    <source>
        <dbReference type="ARBA" id="ARBA00001936"/>
    </source>
</evidence>
<dbReference type="Pfam" id="PF13288">
    <property type="entry name" value="DXPR_C"/>
    <property type="match status" value="1"/>
</dbReference>
<dbReference type="GO" id="GO:0030604">
    <property type="term" value="F:1-deoxy-D-xylulose-5-phosphate reductoisomerase activity"/>
    <property type="evidence" value="ECO:0007669"/>
    <property type="project" value="UniProtKB-EC"/>
</dbReference>
<accession>A0A1D6FCR1</accession>
<evidence type="ECO:0000259" key="13">
    <source>
        <dbReference type="Pfam" id="PF08436"/>
    </source>
</evidence>
<dbReference type="Gene3D" id="1.10.1740.10">
    <property type="match status" value="1"/>
</dbReference>
<dbReference type="InterPro" id="IPR003821">
    <property type="entry name" value="DXP_reductoisomerase"/>
</dbReference>
<dbReference type="InterPro" id="IPR013644">
    <property type="entry name" value="DXP_reductoisomerase_C"/>
</dbReference>
<protein>
    <recommendedName>
        <fullName evidence="5">1-deoxy-D-xylulose-5-phosphate reductoisomerase</fullName>
        <ecNumber evidence="5">1.1.1.267</ecNumber>
    </recommendedName>
</protein>
<keyword evidence="6" id="KW-0479">Metal-binding</keyword>